<proteinExistence type="predicted"/>
<comment type="cofactor">
    <cofactor evidence="1">
        <name>Zn(2+)</name>
        <dbReference type="ChEBI" id="CHEBI:29105"/>
    </cofactor>
</comment>
<keyword evidence="2" id="KW-0479">Metal-binding</keyword>
<evidence type="ECO:0000256" key="3">
    <source>
        <dbReference type="ARBA" id="ARBA00022801"/>
    </source>
</evidence>
<dbReference type="InterPro" id="IPR036264">
    <property type="entry name" value="Bact_exopeptidase_dim_dom"/>
</dbReference>
<feature type="domain" description="Peptidase M20 dimerisation" evidence="5">
    <location>
        <begin position="172"/>
        <end position="279"/>
    </location>
</feature>
<dbReference type="KEGG" id="cint:HZF06_02200"/>
<protein>
    <submittedName>
        <fullName evidence="6">YgeY family selenium metabolism-linked hydrolase</fullName>
    </submittedName>
</protein>
<keyword evidence="3 6" id="KW-0378">Hydrolase</keyword>
<dbReference type="InterPro" id="IPR011650">
    <property type="entry name" value="Peptidase_M20_dimer"/>
</dbReference>
<dbReference type="Gene3D" id="3.40.630.10">
    <property type="entry name" value="Zn peptidases"/>
    <property type="match status" value="2"/>
</dbReference>
<dbReference type="Proteomes" id="UP000512286">
    <property type="component" value="Chromosome"/>
</dbReference>
<dbReference type="AlphaFoldDB" id="A0A7D6VTC0"/>
<sequence length="395" mass="43715">MLSEARKNKLTEVCQELIRNKSYSGEEKNVAEAIKTVFEELGYDDYFIDEYGNIIGHIKGSEEGKTILFDGHIDTVPVPDESKWTHNPYGGEIVDGKIYGRGTSDMKGQLSAMIVAAACFAKDIKKDFKGDIYVAGVVHEEIFEGIASRKISEAVNPDYVVIGESSELNLKIGQRGRAEIVIETFGKPAHSANPEKGINAVYKMSKIIEKIQELETPVHPVLGKGILVLTDIKSSPYPGASVVPDYCKATFDRRLLVGETKESVLAPIKAFVEELMKEDSELKAEVSYAKATESCYTGSTISGERFFPGWLYEEKDEFVQIAYEGLKSAGLDPEITQYSFCTNGSHYAGEKGIRTIGFGPSKEKLAHTIDEYIELEQLFIGAEGYYGILNSLYKK</sequence>
<dbReference type="EMBL" id="CP059378">
    <property type="protein sequence ID" value="QLY80417.1"/>
    <property type="molecule type" value="Genomic_DNA"/>
</dbReference>
<dbReference type="InterPro" id="IPR001261">
    <property type="entry name" value="ArgE/DapE_CS"/>
</dbReference>
<keyword evidence="4" id="KW-0862">Zinc</keyword>
<dbReference type="SUPFAM" id="SSF53187">
    <property type="entry name" value="Zn-dependent exopeptidases"/>
    <property type="match status" value="1"/>
</dbReference>
<dbReference type="SUPFAM" id="SSF55031">
    <property type="entry name" value="Bacterial exopeptidase dimerisation domain"/>
    <property type="match status" value="1"/>
</dbReference>
<dbReference type="InterPro" id="IPR002933">
    <property type="entry name" value="Peptidase_M20"/>
</dbReference>
<name>A0A7D6VTC0_9CLOT</name>
<organism evidence="6 7">
    <name type="scientific">Clostridium intestinale</name>
    <dbReference type="NCBI Taxonomy" id="36845"/>
    <lineage>
        <taxon>Bacteria</taxon>
        <taxon>Bacillati</taxon>
        <taxon>Bacillota</taxon>
        <taxon>Clostridia</taxon>
        <taxon>Eubacteriales</taxon>
        <taxon>Clostridiaceae</taxon>
        <taxon>Clostridium</taxon>
    </lineage>
</organism>
<dbReference type="GO" id="GO:0016787">
    <property type="term" value="F:hydrolase activity"/>
    <property type="evidence" value="ECO:0007669"/>
    <property type="project" value="UniProtKB-KW"/>
</dbReference>
<dbReference type="Gene3D" id="3.30.70.360">
    <property type="match status" value="1"/>
</dbReference>
<dbReference type="NCBIfam" id="NF009555">
    <property type="entry name" value="PRK13004.1"/>
    <property type="match status" value="1"/>
</dbReference>
<dbReference type="Pfam" id="PF07687">
    <property type="entry name" value="M20_dimer"/>
    <property type="match status" value="1"/>
</dbReference>
<dbReference type="RefSeq" id="WP_181602264.1">
    <property type="nucleotide sequence ID" value="NZ_CP059378.1"/>
</dbReference>
<gene>
    <name evidence="6" type="ORF">HZF06_02200</name>
</gene>
<dbReference type="Pfam" id="PF01546">
    <property type="entry name" value="Peptidase_M20"/>
    <property type="match status" value="1"/>
</dbReference>
<evidence type="ECO:0000313" key="7">
    <source>
        <dbReference type="Proteomes" id="UP000512286"/>
    </source>
</evidence>
<dbReference type="InterPro" id="IPR050072">
    <property type="entry name" value="Peptidase_M20A"/>
</dbReference>
<reference evidence="6 7" key="1">
    <citation type="submission" date="2020-07" db="EMBL/GenBank/DDBJ databases">
        <title>Electron transfer.</title>
        <authorList>
            <person name="Huang L."/>
            <person name="Liu X."/>
            <person name="Zhou S."/>
        </authorList>
    </citation>
    <scope>NUCLEOTIDE SEQUENCE [LARGE SCALE GENOMIC DNA]</scope>
    <source>
        <strain evidence="6 7">Lx1</strain>
    </source>
</reference>
<evidence type="ECO:0000313" key="6">
    <source>
        <dbReference type="EMBL" id="QLY80417.1"/>
    </source>
</evidence>
<dbReference type="PANTHER" id="PTHR43808">
    <property type="entry name" value="ACETYLORNITHINE DEACETYLASE"/>
    <property type="match status" value="1"/>
</dbReference>
<evidence type="ECO:0000256" key="1">
    <source>
        <dbReference type="ARBA" id="ARBA00001947"/>
    </source>
</evidence>
<evidence type="ECO:0000256" key="2">
    <source>
        <dbReference type="ARBA" id="ARBA00022723"/>
    </source>
</evidence>
<dbReference type="GO" id="GO:0046872">
    <property type="term" value="F:metal ion binding"/>
    <property type="evidence" value="ECO:0007669"/>
    <property type="project" value="UniProtKB-KW"/>
</dbReference>
<evidence type="ECO:0000256" key="4">
    <source>
        <dbReference type="ARBA" id="ARBA00022833"/>
    </source>
</evidence>
<accession>A0A7D6VTC0</accession>
<dbReference type="PROSITE" id="PS00758">
    <property type="entry name" value="ARGE_DAPE_CPG2_1"/>
    <property type="match status" value="1"/>
</dbReference>
<evidence type="ECO:0000259" key="5">
    <source>
        <dbReference type="Pfam" id="PF07687"/>
    </source>
</evidence>